<dbReference type="PANTHER" id="PTHR34698:SF2">
    <property type="entry name" value="5-OXOPROLINASE SUBUNIT B"/>
    <property type="match status" value="1"/>
</dbReference>
<dbReference type="InterPro" id="IPR029000">
    <property type="entry name" value="Cyclophilin-like_dom_sf"/>
</dbReference>
<dbReference type="Gene3D" id="2.40.100.10">
    <property type="entry name" value="Cyclophilin-like"/>
    <property type="match status" value="1"/>
</dbReference>
<gene>
    <name evidence="5" type="ORF">OG579_18705</name>
</gene>
<dbReference type="RefSeq" id="WP_328857162.1">
    <property type="nucleotide sequence ID" value="NZ_CP108021.1"/>
</dbReference>
<keyword evidence="6" id="KW-1185">Reference proteome</keyword>
<keyword evidence="1" id="KW-0547">Nucleotide-binding</keyword>
<dbReference type="InterPro" id="IPR003833">
    <property type="entry name" value="CT_C_D"/>
</dbReference>
<dbReference type="Proteomes" id="UP001432128">
    <property type="component" value="Chromosome"/>
</dbReference>
<dbReference type="Pfam" id="PF02682">
    <property type="entry name" value="CT_C_D"/>
    <property type="match status" value="1"/>
</dbReference>
<dbReference type="Gene3D" id="3.30.1360.40">
    <property type="match status" value="1"/>
</dbReference>
<protein>
    <submittedName>
        <fullName evidence="5">Allophanate hydrolase subunit 1</fullName>
    </submittedName>
</protein>
<dbReference type="InterPro" id="IPR010016">
    <property type="entry name" value="PxpB"/>
</dbReference>
<accession>A0ABZ1PVR8</accession>
<sequence length="229" mass="23415">MRELPAGIDAVLLDFADAEAPWRHALLAADAVRAAAADGVLTGVLDVVPTAETVLVQGTPGAGLDRLGIRRVLRAAGSARPDTADVTAPTAPSITVDVRYDGADLADVAAAIGVDPEQVVAAHTDTVWRVQFMGFAPGFGYLVPDSSRSPDAAHGPTLDALCGLGRRAESRSSVPAGSVAIAAGYSAVYPRSSPGGWNLLGTSGIDLWDVDRTPPAVLAPGATVRFRAT</sequence>
<dbReference type="SUPFAM" id="SSF50891">
    <property type="entry name" value="Cyclophilin-like"/>
    <property type="match status" value="1"/>
</dbReference>
<evidence type="ECO:0000256" key="3">
    <source>
        <dbReference type="ARBA" id="ARBA00022840"/>
    </source>
</evidence>
<name>A0ABZ1PVR8_9NOCA</name>
<dbReference type="SMART" id="SM00796">
    <property type="entry name" value="AHS1"/>
    <property type="match status" value="1"/>
</dbReference>
<dbReference type="PANTHER" id="PTHR34698">
    <property type="entry name" value="5-OXOPROLINASE SUBUNIT B"/>
    <property type="match status" value="1"/>
</dbReference>
<organism evidence="5 6">
    <name type="scientific">Williamsia herbipolensis</name>
    <dbReference type="NCBI Taxonomy" id="1603258"/>
    <lineage>
        <taxon>Bacteria</taxon>
        <taxon>Bacillati</taxon>
        <taxon>Actinomycetota</taxon>
        <taxon>Actinomycetes</taxon>
        <taxon>Mycobacteriales</taxon>
        <taxon>Nocardiaceae</taxon>
        <taxon>Williamsia</taxon>
    </lineage>
</organism>
<proteinExistence type="predicted"/>
<feature type="domain" description="Carboxyltransferase" evidence="4">
    <location>
        <begin position="1"/>
        <end position="218"/>
    </location>
</feature>
<evidence type="ECO:0000256" key="1">
    <source>
        <dbReference type="ARBA" id="ARBA00022741"/>
    </source>
</evidence>
<dbReference type="EMBL" id="CP108021">
    <property type="protein sequence ID" value="WUM19700.1"/>
    <property type="molecule type" value="Genomic_DNA"/>
</dbReference>
<keyword evidence="2 5" id="KW-0378">Hydrolase</keyword>
<reference evidence="5 6" key="1">
    <citation type="submission" date="2022-10" db="EMBL/GenBank/DDBJ databases">
        <title>The complete genomes of actinobacterial strains from the NBC collection.</title>
        <authorList>
            <person name="Joergensen T.S."/>
            <person name="Alvarez Arevalo M."/>
            <person name="Sterndorff E.B."/>
            <person name="Faurdal D."/>
            <person name="Vuksanovic O."/>
            <person name="Mourched A.-S."/>
            <person name="Charusanti P."/>
            <person name="Shaw S."/>
            <person name="Blin K."/>
            <person name="Weber T."/>
        </authorList>
    </citation>
    <scope>NUCLEOTIDE SEQUENCE [LARGE SCALE GENOMIC DNA]</scope>
    <source>
        <strain evidence="5 6">NBC_00319</strain>
    </source>
</reference>
<keyword evidence="3" id="KW-0067">ATP-binding</keyword>
<evidence type="ECO:0000256" key="2">
    <source>
        <dbReference type="ARBA" id="ARBA00022801"/>
    </source>
</evidence>
<evidence type="ECO:0000259" key="4">
    <source>
        <dbReference type="SMART" id="SM00796"/>
    </source>
</evidence>
<evidence type="ECO:0000313" key="6">
    <source>
        <dbReference type="Proteomes" id="UP001432128"/>
    </source>
</evidence>
<evidence type="ECO:0000313" key="5">
    <source>
        <dbReference type="EMBL" id="WUM19700.1"/>
    </source>
</evidence>
<dbReference type="GO" id="GO:0016787">
    <property type="term" value="F:hydrolase activity"/>
    <property type="evidence" value="ECO:0007669"/>
    <property type="project" value="UniProtKB-KW"/>
</dbReference>